<gene>
    <name evidence="7" type="ORF">TrRE_jg6452</name>
</gene>
<dbReference type="Gene3D" id="3.40.640.10">
    <property type="entry name" value="Type I PLP-dependent aspartate aminotransferase-like (Major domain)"/>
    <property type="match status" value="1"/>
</dbReference>
<keyword evidence="3 5" id="KW-0663">Pyridoxal phosphate</keyword>
<dbReference type="Proteomes" id="UP001165082">
    <property type="component" value="Unassembled WGS sequence"/>
</dbReference>
<dbReference type="SUPFAM" id="SSF53383">
    <property type="entry name" value="PLP-dependent transferases"/>
    <property type="match status" value="1"/>
</dbReference>
<dbReference type="AlphaFoldDB" id="A0A9W7L5I1"/>
<dbReference type="GO" id="GO:0006520">
    <property type="term" value="P:amino acid metabolic process"/>
    <property type="evidence" value="ECO:0007669"/>
    <property type="project" value="InterPro"/>
</dbReference>
<evidence type="ECO:0000256" key="6">
    <source>
        <dbReference type="RuleBase" id="RU000382"/>
    </source>
</evidence>
<keyword evidence="4 6" id="KW-0456">Lyase</keyword>
<sequence length="398" mass="43279">MMISAKGNTLTITLSATPTTIGLGAATALSVVAYLTYRPPSPSPTKYPATTAEDFNAWGGKLLRWISDYRESCRDLPVISRVEPNYLQKALPTSAPTTPETYEAIMSDLDTKILPGLTNWEASNKFFAYFKPHASYPAILGETLCAGLNVMGFDWIASPACTELEVVTLDWLARFLNLPDCFLHSSPGPGGGVIQGSAGESATVVLLAAAKRKDADRSKMVVYISDQTHAIAEKATMIIGTQFRSIKTSPSNNLALQADDLEKQIKEDIKRGLTPIAVVATTGTTSSCAFDSLPPINAVAKKYDLWVHVDAAYGGAYACLPEYREKFVGLEDVDSFCVNCHKKLMCPFDIAALYVANRRPILDALSLQPEYLRNAHSESGAVVDFEHWQMPLGLELRA</sequence>
<dbReference type="InterPro" id="IPR015421">
    <property type="entry name" value="PyrdxlP-dep_Trfase_major"/>
</dbReference>
<dbReference type="PANTHER" id="PTHR11999">
    <property type="entry name" value="GROUP II PYRIDOXAL-5-PHOSPHATE DECARBOXYLASE"/>
    <property type="match status" value="1"/>
</dbReference>
<organism evidence="7 8">
    <name type="scientific">Triparma retinervis</name>
    <dbReference type="NCBI Taxonomy" id="2557542"/>
    <lineage>
        <taxon>Eukaryota</taxon>
        <taxon>Sar</taxon>
        <taxon>Stramenopiles</taxon>
        <taxon>Ochrophyta</taxon>
        <taxon>Bolidophyceae</taxon>
        <taxon>Parmales</taxon>
        <taxon>Triparmaceae</taxon>
        <taxon>Triparma</taxon>
    </lineage>
</organism>
<dbReference type="Gene3D" id="1.20.1340.10">
    <property type="entry name" value="dopa decarboxylase, N-terminal domain"/>
    <property type="match status" value="1"/>
</dbReference>
<dbReference type="InterPro" id="IPR015424">
    <property type="entry name" value="PyrdxlP-dep_Trfase"/>
</dbReference>
<dbReference type="InterPro" id="IPR010977">
    <property type="entry name" value="Aromatic_deC"/>
</dbReference>
<evidence type="ECO:0000256" key="1">
    <source>
        <dbReference type="ARBA" id="ARBA00001933"/>
    </source>
</evidence>
<name>A0A9W7L5I1_9STRA</name>
<evidence type="ECO:0000313" key="8">
    <source>
        <dbReference type="Proteomes" id="UP001165082"/>
    </source>
</evidence>
<dbReference type="EMBL" id="BRXZ01007675">
    <property type="protein sequence ID" value="GMI31674.1"/>
    <property type="molecule type" value="Genomic_DNA"/>
</dbReference>
<dbReference type="InterPro" id="IPR002129">
    <property type="entry name" value="PyrdxlP-dep_de-COase"/>
</dbReference>
<evidence type="ECO:0000256" key="4">
    <source>
        <dbReference type="ARBA" id="ARBA00023239"/>
    </source>
</evidence>
<dbReference type="OrthoDB" id="639767at2759"/>
<comment type="cofactor">
    <cofactor evidence="1 5 6">
        <name>pyridoxal 5'-phosphate</name>
        <dbReference type="ChEBI" id="CHEBI:597326"/>
    </cofactor>
</comment>
<evidence type="ECO:0008006" key="9">
    <source>
        <dbReference type="Google" id="ProtNLM"/>
    </source>
</evidence>
<dbReference type="GO" id="GO:0016831">
    <property type="term" value="F:carboxy-lyase activity"/>
    <property type="evidence" value="ECO:0007669"/>
    <property type="project" value="UniProtKB-KW"/>
</dbReference>
<comment type="similarity">
    <text evidence="6">Belongs to the group II decarboxylase family.</text>
</comment>
<accession>A0A9W7L5I1</accession>
<evidence type="ECO:0000256" key="5">
    <source>
        <dbReference type="PIRSR" id="PIRSR602129-50"/>
    </source>
</evidence>
<dbReference type="GO" id="GO:0005737">
    <property type="term" value="C:cytoplasm"/>
    <property type="evidence" value="ECO:0007669"/>
    <property type="project" value="TreeGrafter"/>
</dbReference>
<dbReference type="Pfam" id="PF00282">
    <property type="entry name" value="Pyridoxal_deC"/>
    <property type="match status" value="1"/>
</dbReference>
<evidence type="ECO:0000313" key="7">
    <source>
        <dbReference type="EMBL" id="GMI31674.1"/>
    </source>
</evidence>
<evidence type="ECO:0000256" key="3">
    <source>
        <dbReference type="ARBA" id="ARBA00022898"/>
    </source>
</evidence>
<protein>
    <recommendedName>
        <fullName evidence="9">Dopa decarboxylase</fullName>
    </recommendedName>
</protein>
<dbReference type="PRINTS" id="PR00800">
    <property type="entry name" value="YHDCRBOXLASE"/>
</dbReference>
<proteinExistence type="inferred from homology"/>
<dbReference type="GO" id="GO:0019752">
    <property type="term" value="P:carboxylic acid metabolic process"/>
    <property type="evidence" value="ECO:0007669"/>
    <property type="project" value="InterPro"/>
</dbReference>
<comment type="caution">
    <text evidence="7">The sequence shown here is derived from an EMBL/GenBank/DDBJ whole genome shotgun (WGS) entry which is preliminary data.</text>
</comment>
<feature type="modified residue" description="N6-(pyridoxal phosphate)lysine" evidence="5">
    <location>
        <position position="342"/>
    </location>
</feature>
<evidence type="ECO:0000256" key="2">
    <source>
        <dbReference type="ARBA" id="ARBA00022793"/>
    </source>
</evidence>
<dbReference type="PANTHER" id="PTHR11999:SF70">
    <property type="entry name" value="MIP05841P"/>
    <property type="match status" value="1"/>
</dbReference>
<keyword evidence="2" id="KW-0210">Decarboxylase</keyword>
<reference evidence="7" key="1">
    <citation type="submission" date="2022-07" db="EMBL/GenBank/DDBJ databases">
        <title>Genome analysis of Parmales, a sister group of diatoms, reveals the evolutionary specialization of diatoms from phago-mixotrophs to photoautotrophs.</title>
        <authorList>
            <person name="Ban H."/>
            <person name="Sato S."/>
            <person name="Yoshikawa S."/>
            <person name="Kazumasa Y."/>
            <person name="Nakamura Y."/>
            <person name="Ichinomiya M."/>
            <person name="Saitoh K."/>
            <person name="Sato N."/>
            <person name="Blanc-Mathieu R."/>
            <person name="Endo H."/>
            <person name="Kuwata A."/>
            <person name="Ogata H."/>
        </authorList>
    </citation>
    <scope>NUCLEOTIDE SEQUENCE</scope>
</reference>
<keyword evidence="8" id="KW-1185">Reference proteome</keyword>
<dbReference type="GO" id="GO:0030170">
    <property type="term" value="F:pyridoxal phosphate binding"/>
    <property type="evidence" value="ECO:0007669"/>
    <property type="project" value="InterPro"/>
</dbReference>